<dbReference type="EMBL" id="JAPWTK010000129">
    <property type="protein sequence ID" value="KAJ8948841.1"/>
    <property type="molecule type" value="Genomic_DNA"/>
</dbReference>
<dbReference type="Proteomes" id="UP001162162">
    <property type="component" value="Unassembled WGS sequence"/>
</dbReference>
<protein>
    <submittedName>
        <fullName evidence="1">Uncharacterized protein</fullName>
    </submittedName>
</protein>
<dbReference type="AlphaFoldDB" id="A0AAV8YB45"/>
<gene>
    <name evidence="1" type="ORF">NQ318_013493</name>
</gene>
<accession>A0AAV8YB45</accession>
<sequence length="153" mass="17594">MESISPDFSRKDPPFNVRLIAFFQFTMQWTYKEIFTMNVPSNFYIRLRETGYFHPKSNHGTLKTVTVNEEDEIFIRVSENPGLNTRRLIFGKRNDPYISLYSGSAVIASIFTSSPTICSVSTKYANRKTRLLLGGEFLIRGTIICGIPRIHML</sequence>
<name>A0AAV8YB45_9CUCU</name>
<keyword evidence="2" id="KW-1185">Reference proteome</keyword>
<reference evidence="1" key="1">
    <citation type="journal article" date="2023" name="Insect Mol. Biol.">
        <title>Genome sequencing provides insights into the evolution of gene families encoding plant cell wall-degrading enzymes in longhorned beetles.</title>
        <authorList>
            <person name="Shin N.R."/>
            <person name="Okamura Y."/>
            <person name="Kirsch R."/>
            <person name="Pauchet Y."/>
        </authorList>
    </citation>
    <scope>NUCLEOTIDE SEQUENCE</scope>
    <source>
        <strain evidence="1">AMC_N1</strain>
    </source>
</reference>
<comment type="caution">
    <text evidence="1">The sequence shown here is derived from an EMBL/GenBank/DDBJ whole genome shotgun (WGS) entry which is preliminary data.</text>
</comment>
<proteinExistence type="predicted"/>
<organism evidence="1 2">
    <name type="scientific">Aromia moschata</name>
    <dbReference type="NCBI Taxonomy" id="1265417"/>
    <lineage>
        <taxon>Eukaryota</taxon>
        <taxon>Metazoa</taxon>
        <taxon>Ecdysozoa</taxon>
        <taxon>Arthropoda</taxon>
        <taxon>Hexapoda</taxon>
        <taxon>Insecta</taxon>
        <taxon>Pterygota</taxon>
        <taxon>Neoptera</taxon>
        <taxon>Endopterygota</taxon>
        <taxon>Coleoptera</taxon>
        <taxon>Polyphaga</taxon>
        <taxon>Cucujiformia</taxon>
        <taxon>Chrysomeloidea</taxon>
        <taxon>Cerambycidae</taxon>
        <taxon>Cerambycinae</taxon>
        <taxon>Callichromatini</taxon>
        <taxon>Aromia</taxon>
    </lineage>
</organism>
<evidence type="ECO:0000313" key="1">
    <source>
        <dbReference type="EMBL" id="KAJ8948841.1"/>
    </source>
</evidence>
<evidence type="ECO:0000313" key="2">
    <source>
        <dbReference type="Proteomes" id="UP001162162"/>
    </source>
</evidence>